<name>A0A1R3GX82_9ROSI</name>
<evidence type="ECO:0000313" key="2">
    <source>
        <dbReference type="EMBL" id="OMO62610.1"/>
    </source>
</evidence>
<evidence type="ECO:0000313" key="3">
    <source>
        <dbReference type="Proteomes" id="UP000187203"/>
    </source>
</evidence>
<dbReference type="Proteomes" id="UP000187203">
    <property type="component" value="Unassembled WGS sequence"/>
</dbReference>
<protein>
    <submittedName>
        <fullName evidence="2">Uncharacterized protein</fullName>
    </submittedName>
</protein>
<comment type="caution">
    <text evidence="2">The sequence shown here is derived from an EMBL/GenBank/DDBJ whole genome shotgun (WGS) entry which is preliminary data.</text>
</comment>
<dbReference type="EMBL" id="AWUE01021357">
    <property type="protein sequence ID" value="OMO62610.1"/>
    <property type="molecule type" value="Genomic_DNA"/>
</dbReference>
<evidence type="ECO:0000256" key="1">
    <source>
        <dbReference type="SAM" id="MobiDB-lite"/>
    </source>
</evidence>
<reference evidence="3" key="1">
    <citation type="submission" date="2013-09" db="EMBL/GenBank/DDBJ databases">
        <title>Corchorus olitorius genome sequencing.</title>
        <authorList>
            <person name="Alam M."/>
            <person name="Haque M.S."/>
            <person name="Islam M.S."/>
            <person name="Emdad E.M."/>
            <person name="Islam M.M."/>
            <person name="Ahmed B."/>
            <person name="Halim A."/>
            <person name="Hossen Q.M.M."/>
            <person name="Hossain M.Z."/>
            <person name="Ahmed R."/>
            <person name="Khan M.M."/>
            <person name="Islam R."/>
            <person name="Rashid M.M."/>
            <person name="Khan S.A."/>
            <person name="Rahman M.S."/>
            <person name="Alam M."/>
            <person name="Yahiya A.S."/>
            <person name="Khan M.S."/>
            <person name="Azam M.S."/>
            <person name="Haque T."/>
            <person name="Lashkar M.Z.H."/>
            <person name="Akhand A.I."/>
            <person name="Morshed G."/>
            <person name="Roy S."/>
            <person name="Uddin K.S."/>
            <person name="Rabeya T."/>
            <person name="Hossain A.S."/>
            <person name="Chowdhury A."/>
            <person name="Snigdha A.R."/>
            <person name="Mortoza M.S."/>
            <person name="Matin S.A."/>
            <person name="Hoque S.M.E."/>
            <person name="Islam M.K."/>
            <person name="Roy D.K."/>
            <person name="Haider R."/>
            <person name="Moosa M.M."/>
            <person name="Elias S.M."/>
            <person name="Hasan A.M."/>
            <person name="Jahan S."/>
            <person name="Shafiuddin M."/>
            <person name="Mahmood N."/>
            <person name="Shommy N.S."/>
        </authorList>
    </citation>
    <scope>NUCLEOTIDE SEQUENCE [LARGE SCALE GENOMIC DNA]</scope>
    <source>
        <strain evidence="3">cv. O-4</strain>
    </source>
</reference>
<gene>
    <name evidence="2" type="ORF">COLO4_32996</name>
</gene>
<accession>A0A1R3GX82</accession>
<sequence length="29" mass="2930">MAISRGAGCMDMAPSRGTAANMIKSPCSD</sequence>
<proteinExistence type="predicted"/>
<keyword evidence="3" id="KW-1185">Reference proteome</keyword>
<dbReference type="AlphaFoldDB" id="A0A1R3GX82"/>
<feature type="region of interest" description="Disordered" evidence="1">
    <location>
        <begin position="1"/>
        <end position="29"/>
    </location>
</feature>
<organism evidence="2 3">
    <name type="scientific">Corchorus olitorius</name>
    <dbReference type="NCBI Taxonomy" id="93759"/>
    <lineage>
        <taxon>Eukaryota</taxon>
        <taxon>Viridiplantae</taxon>
        <taxon>Streptophyta</taxon>
        <taxon>Embryophyta</taxon>
        <taxon>Tracheophyta</taxon>
        <taxon>Spermatophyta</taxon>
        <taxon>Magnoliopsida</taxon>
        <taxon>eudicotyledons</taxon>
        <taxon>Gunneridae</taxon>
        <taxon>Pentapetalae</taxon>
        <taxon>rosids</taxon>
        <taxon>malvids</taxon>
        <taxon>Malvales</taxon>
        <taxon>Malvaceae</taxon>
        <taxon>Grewioideae</taxon>
        <taxon>Apeibeae</taxon>
        <taxon>Corchorus</taxon>
    </lineage>
</organism>